<evidence type="ECO:0000256" key="2">
    <source>
        <dbReference type="SAM" id="Phobius"/>
    </source>
</evidence>
<feature type="transmembrane region" description="Helical" evidence="2">
    <location>
        <begin position="317"/>
        <end position="339"/>
    </location>
</feature>
<reference evidence="3 4" key="1">
    <citation type="submission" date="2020-08" db="EMBL/GenBank/DDBJ databases">
        <title>Sequencing the genomes of 1000 actinobacteria strains.</title>
        <authorList>
            <person name="Klenk H.-P."/>
        </authorList>
    </citation>
    <scope>NUCLEOTIDE SEQUENCE [LARGE SCALE GENOMIC DNA]</scope>
    <source>
        <strain evidence="3 4">DSM 28967</strain>
    </source>
</reference>
<protein>
    <submittedName>
        <fullName evidence="3">Phage-related protein</fullName>
    </submittedName>
</protein>
<dbReference type="SUPFAM" id="SSF48371">
    <property type="entry name" value="ARM repeat"/>
    <property type="match status" value="1"/>
</dbReference>
<keyword evidence="4" id="KW-1185">Reference proteome</keyword>
<name>A0A7W9J165_9ACTN</name>
<keyword evidence="1" id="KW-0175">Coiled coil</keyword>
<keyword evidence="2" id="KW-1133">Transmembrane helix</keyword>
<sequence length="1357" mass="140493">MATQIIGRIAVKVMPDTNDFRRTLKRDLTAIEKSVDALDIKLNLDATGVVAQAKATAAKVKKELGSVTLRVNENSLTSLEATLKQVQREIEKLDEISVDVKLDRPALEAAKKLLADKVAEATKIKVAIDDQAFAEMRERVNAELKDLKFHPSLDASSTTRMRRQMAGILEQIEKLQATIKPEMSDRDKHKVENDIADLRDKLDDLKDTAIEPSIQERARLKAQAQLALLARKRRAEIVASINKASVAKVGATLAALSGARVLNGYLQDLTRSLSNLDRNVPLIGTIAEAIAGLGAFALASASNLFALSASLAQIGGLAFALPGLFGGIAIGLGASFAVLKDFNKVIPEVGKKFSKLQDQMSSKFWAVAEKPIRNLVDHVFPELSAGLQKTAGNLGVFFGGLATALTTSFDGLLGNMFRDLNDSIGIAEGATSSLASTIATLGKVGAGYLPRLAKWFVDIAKQFDGWLTAVAADGRLEGWIESGLFALKELGRVAAGAGKILSGLAKAAQAAGGSSLSGLADALERIGAVVNGATFQTALVTTFEAAHTAMDNLTKNAGPGLEKLFLALSKTATTVLPLAGETIGKVIGGIAKALASPAVQQGIETLFGGISAGVDAILPYLPQLGDAFGAILEVAGKLAENLGPVLGPAFGALADVVTELAPVLTPIIDLLGEALADAIGIIAPLLPPIAEALANLVTPELLASFKQLVEEAMPKLGELLPSLAQAFISLVEAVAPLLPQLVGFATDILPGLIEGSTELALALTPIIEAFGLLLEAVSPILGPLGEIAGYLIGPLTEALNAPWLALSNLVTNIGPTIDILKQLFSDGFVTEIPGYVEAGFNAVKGWFEDIGTTISGKMDTVVADIKAGWATANTDTGSAVSRIAASVRVGFDSVQATVSAKVGQAKNNLVTGFNSMVTSASGAMAKLVAAVKTGVDSAISTVKSLGTRAAGALGNLGGVLVSAGRSLISGFVSGITSAIPSIRGVLGGITDKLPEWKGPAERDATILTPAGVKVINGFIVGIKKQIPVLRAALKGLTNAIPSMVKTNIGKVNTVIGSMSRVLTANQKAHLNTLVTNSQTALALVTKAQDALAKRMKAAQSNLDDLRKKSASYASSIYGNLVGAGDVTAGDKHSYDAIVAGLIKARNAAAEFQRVLADLQKAGLNKTALDQIAQAGPEAGIAAGKSILGAGKSGVKEINKLQAELATYAGKAAKAAADTQYANGIHIAEGLVKGLKAMEKPLELQMLRIADVLTAAIKKALKIKSPSRVFMAIGGFVGQGFANGISASVPRVSAAMEDMASQRPSGQSLKLASAVDSSLSGGAAGAQRVLHYHAAEGSSINAEEDLFAAAERSRMVNW</sequence>
<dbReference type="RefSeq" id="WP_184793301.1">
    <property type="nucleotide sequence ID" value="NZ_JACHMY010000001.1"/>
</dbReference>
<evidence type="ECO:0000313" key="3">
    <source>
        <dbReference type="EMBL" id="MBB5833409.1"/>
    </source>
</evidence>
<keyword evidence="2" id="KW-0812">Transmembrane</keyword>
<dbReference type="EMBL" id="JACHMY010000001">
    <property type="protein sequence ID" value="MBB5833409.1"/>
    <property type="molecule type" value="Genomic_DNA"/>
</dbReference>
<evidence type="ECO:0000256" key="1">
    <source>
        <dbReference type="SAM" id="Coils"/>
    </source>
</evidence>
<evidence type="ECO:0000313" key="4">
    <source>
        <dbReference type="Proteomes" id="UP000549971"/>
    </source>
</evidence>
<feature type="transmembrane region" description="Helical" evidence="2">
    <location>
        <begin position="282"/>
        <end position="305"/>
    </location>
</feature>
<dbReference type="InterPro" id="IPR016024">
    <property type="entry name" value="ARM-type_fold"/>
</dbReference>
<keyword evidence="2" id="KW-0472">Membrane</keyword>
<feature type="coiled-coil region" evidence="1">
    <location>
        <begin position="69"/>
        <end position="103"/>
    </location>
</feature>
<gene>
    <name evidence="3" type="ORF">HDA39_000143</name>
</gene>
<comment type="caution">
    <text evidence="3">The sequence shown here is derived from an EMBL/GenBank/DDBJ whole genome shotgun (WGS) entry which is preliminary data.</text>
</comment>
<accession>A0A7W9J165</accession>
<dbReference type="Proteomes" id="UP000549971">
    <property type="component" value="Unassembled WGS sequence"/>
</dbReference>
<organism evidence="3 4">
    <name type="scientific">Kribbella italica</name>
    <dbReference type="NCBI Taxonomy" id="1540520"/>
    <lineage>
        <taxon>Bacteria</taxon>
        <taxon>Bacillati</taxon>
        <taxon>Actinomycetota</taxon>
        <taxon>Actinomycetes</taxon>
        <taxon>Propionibacteriales</taxon>
        <taxon>Kribbellaceae</taxon>
        <taxon>Kribbella</taxon>
    </lineage>
</organism>
<proteinExistence type="predicted"/>